<dbReference type="InterPro" id="IPR006501">
    <property type="entry name" value="Pectinesterase_inhib_dom"/>
</dbReference>
<dbReference type="InterPro" id="IPR035513">
    <property type="entry name" value="Invertase/methylesterase_inhib"/>
</dbReference>
<dbReference type="OrthoDB" id="1430376at2759"/>
<dbReference type="SMART" id="SM00856">
    <property type="entry name" value="PMEI"/>
    <property type="match status" value="1"/>
</dbReference>
<dbReference type="CDD" id="cd15798">
    <property type="entry name" value="PMEI-like_3"/>
    <property type="match status" value="1"/>
</dbReference>
<sequence>MATILSSKLSLLSLLVFFLRAISAATNENSTNFIRTSCNATLYPDLCYASLSRYTKSVRQSPAQLARIAVTVSLAKAKQMASYVTNISHHATNSGTSMNPRVVSALKDCFSMFSDTVYQIKLSLNEMHNLTSTSTGGNESFKFRMSNVQTWMSAALTNEDTCTDGFEEVPDDTPTKVDICNRVRVTMKFTSNALALINSFVANYAMGRTL</sequence>
<dbReference type="Gene3D" id="1.20.140.40">
    <property type="entry name" value="Invertase/pectin methylesterase inhibitor family protein"/>
    <property type="match status" value="1"/>
</dbReference>
<feature type="domain" description="Pectinesterase inhibitor" evidence="3">
    <location>
        <begin position="29"/>
        <end position="196"/>
    </location>
</feature>
<dbReference type="PANTHER" id="PTHR31080:SF64">
    <property type="entry name" value="PLANT INVERTASE_PECTIN METHYLESTERASE INHIBITOR SUPERFAMILY PROTEIN"/>
    <property type="match status" value="1"/>
</dbReference>
<dbReference type="Proteomes" id="UP000541444">
    <property type="component" value="Unassembled WGS sequence"/>
</dbReference>
<keyword evidence="1 2" id="KW-0732">Signal</keyword>
<dbReference type="PANTHER" id="PTHR31080">
    <property type="entry name" value="PECTINESTERASE INHIBITOR-LIKE"/>
    <property type="match status" value="1"/>
</dbReference>
<dbReference type="GO" id="GO:0004857">
    <property type="term" value="F:enzyme inhibitor activity"/>
    <property type="evidence" value="ECO:0007669"/>
    <property type="project" value="InterPro"/>
</dbReference>
<gene>
    <name evidence="4" type="ORF">GIB67_026248</name>
</gene>
<dbReference type="Pfam" id="PF04043">
    <property type="entry name" value="PMEI"/>
    <property type="match status" value="1"/>
</dbReference>
<dbReference type="InterPro" id="IPR051955">
    <property type="entry name" value="PME_Inhibitor"/>
</dbReference>
<dbReference type="EMBL" id="JACGCM010002493">
    <property type="protein sequence ID" value="KAF6139406.1"/>
    <property type="molecule type" value="Genomic_DNA"/>
</dbReference>
<evidence type="ECO:0000313" key="4">
    <source>
        <dbReference type="EMBL" id="KAF6139406.1"/>
    </source>
</evidence>
<protein>
    <recommendedName>
        <fullName evidence="3">Pectinesterase inhibitor domain-containing protein</fullName>
    </recommendedName>
</protein>
<organism evidence="4 5">
    <name type="scientific">Kingdonia uniflora</name>
    <dbReference type="NCBI Taxonomy" id="39325"/>
    <lineage>
        <taxon>Eukaryota</taxon>
        <taxon>Viridiplantae</taxon>
        <taxon>Streptophyta</taxon>
        <taxon>Embryophyta</taxon>
        <taxon>Tracheophyta</taxon>
        <taxon>Spermatophyta</taxon>
        <taxon>Magnoliopsida</taxon>
        <taxon>Ranunculales</taxon>
        <taxon>Circaeasteraceae</taxon>
        <taxon>Kingdonia</taxon>
    </lineage>
</organism>
<feature type="chain" id="PRO_5029672950" description="Pectinesterase inhibitor domain-containing protein" evidence="2">
    <location>
        <begin position="25"/>
        <end position="210"/>
    </location>
</feature>
<comment type="caution">
    <text evidence="4">The sequence shown here is derived from an EMBL/GenBank/DDBJ whole genome shotgun (WGS) entry which is preliminary data.</text>
</comment>
<evidence type="ECO:0000313" key="5">
    <source>
        <dbReference type="Proteomes" id="UP000541444"/>
    </source>
</evidence>
<accession>A0A7J7L9S9</accession>
<dbReference type="NCBIfam" id="TIGR01614">
    <property type="entry name" value="PME_inhib"/>
    <property type="match status" value="1"/>
</dbReference>
<evidence type="ECO:0000256" key="2">
    <source>
        <dbReference type="SAM" id="SignalP"/>
    </source>
</evidence>
<name>A0A7J7L9S9_9MAGN</name>
<feature type="signal peptide" evidence="2">
    <location>
        <begin position="1"/>
        <end position="24"/>
    </location>
</feature>
<proteinExistence type="predicted"/>
<reference evidence="4 5" key="1">
    <citation type="journal article" date="2020" name="IScience">
        <title>Genome Sequencing of the Endangered Kingdonia uniflora (Circaeasteraceae, Ranunculales) Reveals Potential Mechanisms of Evolutionary Specialization.</title>
        <authorList>
            <person name="Sun Y."/>
            <person name="Deng T."/>
            <person name="Zhang A."/>
            <person name="Moore M.J."/>
            <person name="Landis J.B."/>
            <person name="Lin N."/>
            <person name="Zhang H."/>
            <person name="Zhang X."/>
            <person name="Huang J."/>
            <person name="Zhang X."/>
            <person name="Sun H."/>
            <person name="Wang H."/>
        </authorList>
    </citation>
    <scope>NUCLEOTIDE SEQUENCE [LARGE SCALE GENOMIC DNA]</scope>
    <source>
        <strain evidence="4">TB1705</strain>
        <tissue evidence="4">Leaf</tissue>
    </source>
</reference>
<dbReference type="SUPFAM" id="SSF101148">
    <property type="entry name" value="Plant invertase/pectin methylesterase inhibitor"/>
    <property type="match status" value="1"/>
</dbReference>
<evidence type="ECO:0000259" key="3">
    <source>
        <dbReference type="SMART" id="SM00856"/>
    </source>
</evidence>
<dbReference type="AlphaFoldDB" id="A0A7J7L9S9"/>
<keyword evidence="5" id="KW-1185">Reference proteome</keyword>
<evidence type="ECO:0000256" key="1">
    <source>
        <dbReference type="ARBA" id="ARBA00022729"/>
    </source>
</evidence>